<feature type="transmembrane region" description="Helical" evidence="7">
    <location>
        <begin position="99"/>
        <end position="128"/>
    </location>
</feature>
<dbReference type="AlphaFoldDB" id="A0A5C1Y711"/>
<gene>
    <name evidence="10" type="ORF">FLP23_03895</name>
</gene>
<dbReference type="OrthoDB" id="2087435at2"/>
<keyword evidence="5 7" id="KW-1133">Transmembrane helix</keyword>
<organism evidence="10 11">
    <name type="scientific">Protaetiibacter larvae</name>
    <dbReference type="NCBI Taxonomy" id="2592654"/>
    <lineage>
        <taxon>Bacteria</taxon>
        <taxon>Bacillati</taxon>
        <taxon>Actinomycetota</taxon>
        <taxon>Actinomycetes</taxon>
        <taxon>Micrococcales</taxon>
        <taxon>Microbacteriaceae</taxon>
        <taxon>Protaetiibacter</taxon>
    </lineage>
</organism>
<feature type="transmembrane region" description="Helical" evidence="7">
    <location>
        <begin position="135"/>
        <end position="155"/>
    </location>
</feature>
<proteinExistence type="inferred from homology"/>
<protein>
    <submittedName>
        <fullName evidence="10">Prepilin peptidase</fullName>
    </submittedName>
</protein>
<evidence type="ECO:0000256" key="1">
    <source>
        <dbReference type="ARBA" id="ARBA00004651"/>
    </source>
</evidence>
<keyword evidence="4 7" id="KW-0812">Transmembrane</keyword>
<evidence type="ECO:0000256" key="2">
    <source>
        <dbReference type="ARBA" id="ARBA00005801"/>
    </source>
</evidence>
<evidence type="ECO:0000256" key="3">
    <source>
        <dbReference type="ARBA" id="ARBA00022475"/>
    </source>
</evidence>
<evidence type="ECO:0000256" key="7">
    <source>
        <dbReference type="SAM" id="Phobius"/>
    </source>
</evidence>
<dbReference type="Gene3D" id="1.20.120.1220">
    <property type="match status" value="1"/>
</dbReference>
<evidence type="ECO:0000259" key="8">
    <source>
        <dbReference type="Pfam" id="PF01478"/>
    </source>
</evidence>
<keyword evidence="11" id="KW-1185">Reference proteome</keyword>
<dbReference type="Pfam" id="PF01478">
    <property type="entry name" value="Peptidase_A24"/>
    <property type="match status" value="1"/>
</dbReference>
<feature type="transmembrane region" description="Helical" evidence="7">
    <location>
        <begin position="246"/>
        <end position="268"/>
    </location>
</feature>
<reference evidence="10 11" key="1">
    <citation type="submission" date="2019-09" db="EMBL/GenBank/DDBJ databases">
        <title>Genome sequencing of strain KACC 19322.</title>
        <authorList>
            <person name="Heo J."/>
            <person name="Kim S.-J."/>
            <person name="Kim J.-S."/>
            <person name="Hong S.-B."/>
            <person name="Kwon S.-W."/>
        </authorList>
    </citation>
    <scope>NUCLEOTIDE SEQUENCE [LARGE SCALE GENOMIC DNA]</scope>
    <source>
        <strain evidence="10 11">KACC 19322</strain>
    </source>
</reference>
<comment type="subcellular location">
    <subcellularLocation>
        <location evidence="1">Cell membrane</location>
        <topology evidence="1">Multi-pass membrane protein</topology>
    </subcellularLocation>
</comment>
<dbReference type="EMBL" id="CP043504">
    <property type="protein sequence ID" value="QEO09228.1"/>
    <property type="molecule type" value="Genomic_DNA"/>
</dbReference>
<dbReference type="InterPro" id="IPR000045">
    <property type="entry name" value="Prepilin_IV_endopep_pep"/>
</dbReference>
<dbReference type="InterPro" id="IPR050882">
    <property type="entry name" value="Prepilin_peptidase/N-MTase"/>
</dbReference>
<dbReference type="GO" id="GO:0004190">
    <property type="term" value="F:aspartic-type endopeptidase activity"/>
    <property type="evidence" value="ECO:0007669"/>
    <property type="project" value="InterPro"/>
</dbReference>
<evidence type="ECO:0000256" key="4">
    <source>
        <dbReference type="ARBA" id="ARBA00022692"/>
    </source>
</evidence>
<feature type="transmembrane region" description="Helical" evidence="7">
    <location>
        <begin position="215"/>
        <end position="234"/>
    </location>
</feature>
<dbReference type="PANTHER" id="PTHR30487:SF0">
    <property type="entry name" value="PREPILIN LEADER PEPTIDASE_N-METHYLTRANSFERASE-RELATED"/>
    <property type="match status" value="1"/>
</dbReference>
<name>A0A5C1Y711_9MICO</name>
<evidence type="ECO:0000313" key="11">
    <source>
        <dbReference type="Proteomes" id="UP000322159"/>
    </source>
</evidence>
<keyword evidence="6 7" id="KW-0472">Membrane</keyword>
<evidence type="ECO:0000256" key="6">
    <source>
        <dbReference type="ARBA" id="ARBA00023136"/>
    </source>
</evidence>
<dbReference type="KEGG" id="lyk:FLP23_03895"/>
<dbReference type="GO" id="GO:0005886">
    <property type="term" value="C:plasma membrane"/>
    <property type="evidence" value="ECO:0007669"/>
    <property type="project" value="UniProtKB-SubCell"/>
</dbReference>
<feature type="transmembrane region" description="Helical" evidence="7">
    <location>
        <begin position="6"/>
        <end position="25"/>
    </location>
</feature>
<feature type="transmembrane region" description="Helical" evidence="7">
    <location>
        <begin position="161"/>
        <end position="180"/>
    </location>
</feature>
<feature type="domain" description="Prepilin type IV endopeptidase peptidase" evidence="8">
    <location>
        <begin position="117"/>
        <end position="227"/>
    </location>
</feature>
<comment type="similarity">
    <text evidence="2">Belongs to the peptidase A24 family.</text>
</comment>
<feature type="transmembrane region" description="Helical" evidence="7">
    <location>
        <begin position="74"/>
        <end position="93"/>
    </location>
</feature>
<dbReference type="GO" id="GO:0006465">
    <property type="term" value="P:signal peptide processing"/>
    <property type="evidence" value="ECO:0007669"/>
    <property type="project" value="TreeGrafter"/>
</dbReference>
<dbReference type="RefSeq" id="WP_149324658.1">
    <property type="nucleotide sequence ID" value="NZ_CP043504.1"/>
</dbReference>
<feature type="domain" description="Prepilin peptidase A24 N-terminal" evidence="9">
    <location>
        <begin position="10"/>
        <end position="92"/>
    </location>
</feature>
<evidence type="ECO:0000256" key="5">
    <source>
        <dbReference type="ARBA" id="ARBA00022989"/>
    </source>
</evidence>
<accession>A0A5C1Y711</accession>
<dbReference type="InterPro" id="IPR010627">
    <property type="entry name" value="Prepilin_pept_A24_N"/>
</dbReference>
<evidence type="ECO:0000313" key="10">
    <source>
        <dbReference type="EMBL" id="QEO09228.1"/>
    </source>
</evidence>
<keyword evidence="3" id="KW-1003">Cell membrane</keyword>
<sequence length="273" mass="27672">MAATLVLGAFGSIIGSFLNVVIYRVPRGRSLVSPASACGACGHAIRWYDNIPLISWLALRGRCRDCSARISVRYPLIELATAVAFAVVAVRFVPEVFAAGGAAAIVASGLVLAAFLYLAAISISLAAIDLETLRLPNAIVLPAYLVGGVLLVAAAVLTSAWAQLATAGLGLLIMGGVYAIPALIRPNAIGGGDVKLAGVLGLFLGWLGWSALGVGIVAGFILGGLFGVALIVAGKGRSARVAFGPWMLAGAWIGVFAGEALLAGYLGLFGLTA</sequence>
<evidence type="ECO:0000259" key="9">
    <source>
        <dbReference type="Pfam" id="PF06750"/>
    </source>
</evidence>
<dbReference type="PANTHER" id="PTHR30487">
    <property type="entry name" value="TYPE 4 PREPILIN-LIKE PROTEINS LEADER PEPTIDE-PROCESSING ENZYME"/>
    <property type="match status" value="1"/>
</dbReference>
<dbReference type="Pfam" id="PF06750">
    <property type="entry name" value="A24_N_bact"/>
    <property type="match status" value="1"/>
</dbReference>
<dbReference type="Proteomes" id="UP000322159">
    <property type="component" value="Chromosome"/>
</dbReference>